<dbReference type="AlphaFoldDB" id="A0A239DT13"/>
<dbReference type="PROSITE" id="PS51257">
    <property type="entry name" value="PROKAR_LIPOPROTEIN"/>
    <property type="match status" value="1"/>
</dbReference>
<proteinExistence type="predicted"/>
<organism evidence="3 4">
    <name type="scientific">Noviherbaspirillum humi</name>
    <dbReference type="NCBI Taxonomy" id="1688639"/>
    <lineage>
        <taxon>Bacteria</taxon>
        <taxon>Pseudomonadati</taxon>
        <taxon>Pseudomonadota</taxon>
        <taxon>Betaproteobacteria</taxon>
        <taxon>Burkholderiales</taxon>
        <taxon>Oxalobacteraceae</taxon>
        <taxon>Noviherbaspirillum</taxon>
    </lineage>
</organism>
<evidence type="ECO:0000256" key="2">
    <source>
        <dbReference type="SAM" id="SignalP"/>
    </source>
</evidence>
<dbReference type="EMBL" id="FZOT01000002">
    <property type="protein sequence ID" value="SNS35650.1"/>
    <property type="molecule type" value="Genomic_DNA"/>
</dbReference>
<evidence type="ECO:0000313" key="3">
    <source>
        <dbReference type="EMBL" id="SNS35650.1"/>
    </source>
</evidence>
<feature type="chain" id="PRO_5012241053" evidence="2">
    <location>
        <begin position="30"/>
        <end position="70"/>
    </location>
</feature>
<sequence length="70" mass="6266">MKAVNNITKTLLVAAALTLTMAGCGQRNASDQSAGATGGGTPGSASSSSGGSGTMGSSGAAGGSSGSSAK</sequence>
<feature type="compositionally biased region" description="Gly residues" evidence="1">
    <location>
        <begin position="50"/>
        <end position="70"/>
    </location>
</feature>
<dbReference type="RefSeq" id="WP_143131132.1">
    <property type="nucleotide sequence ID" value="NZ_FZOT01000002.1"/>
</dbReference>
<keyword evidence="2" id="KW-0732">Signal</keyword>
<evidence type="ECO:0000313" key="4">
    <source>
        <dbReference type="Proteomes" id="UP000198284"/>
    </source>
</evidence>
<protein>
    <submittedName>
        <fullName evidence="3">Uncharacterized protein</fullName>
    </submittedName>
</protein>
<reference evidence="3 4" key="1">
    <citation type="submission" date="2017-06" db="EMBL/GenBank/DDBJ databases">
        <authorList>
            <person name="Kim H.J."/>
            <person name="Triplett B.A."/>
        </authorList>
    </citation>
    <scope>NUCLEOTIDE SEQUENCE [LARGE SCALE GENOMIC DNA]</scope>
    <source>
        <strain evidence="3 4">U15</strain>
    </source>
</reference>
<keyword evidence="4" id="KW-1185">Reference proteome</keyword>
<dbReference type="Proteomes" id="UP000198284">
    <property type="component" value="Unassembled WGS sequence"/>
</dbReference>
<evidence type="ECO:0000256" key="1">
    <source>
        <dbReference type="SAM" id="MobiDB-lite"/>
    </source>
</evidence>
<feature type="region of interest" description="Disordered" evidence="1">
    <location>
        <begin position="26"/>
        <end position="70"/>
    </location>
</feature>
<name>A0A239DT13_9BURK</name>
<feature type="signal peptide" evidence="2">
    <location>
        <begin position="1"/>
        <end position="29"/>
    </location>
</feature>
<accession>A0A239DT13</accession>
<gene>
    <name evidence="3" type="ORF">SAMN06265795_102355</name>
</gene>